<feature type="region of interest" description="Disordered" evidence="5">
    <location>
        <begin position="303"/>
        <end position="349"/>
    </location>
</feature>
<dbReference type="InterPro" id="IPR039425">
    <property type="entry name" value="RNA_pol_sigma-70-like"/>
</dbReference>
<dbReference type="InterPro" id="IPR013324">
    <property type="entry name" value="RNA_pol_sigma_r3/r4-like"/>
</dbReference>
<proteinExistence type="inferred from homology"/>
<dbReference type="SUPFAM" id="SSF88946">
    <property type="entry name" value="Sigma2 domain of RNA polymerase sigma factors"/>
    <property type="match status" value="1"/>
</dbReference>
<feature type="compositionally biased region" description="Pro residues" evidence="5">
    <location>
        <begin position="1"/>
        <end position="10"/>
    </location>
</feature>
<evidence type="ECO:0000256" key="2">
    <source>
        <dbReference type="ARBA" id="ARBA00023015"/>
    </source>
</evidence>
<dbReference type="Pfam" id="PF04542">
    <property type="entry name" value="Sigma70_r2"/>
    <property type="match status" value="1"/>
</dbReference>
<evidence type="ECO:0000256" key="4">
    <source>
        <dbReference type="ARBA" id="ARBA00023163"/>
    </source>
</evidence>
<gene>
    <name evidence="7" type="ORF">QHF89_38320</name>
</gene>
<keyword evidence="4" id="KW-0804">Transcription</keyword>
<dbReference type="RefSeq" id="WP_136972967.1">
    <property type="nucleotide sequence ID" value="NZ_JARZHI010000058.1"/>
</dbReference>
<dbReference type="Proteomes" id="UP001160301">
    <property type="component" value="Unassembled WGS sequence"/>
</dbReference>
<dbReference type="PANTHER" id="PTHR43133:SF51">
    <property type="entry name" value="RNA POLYMERASE SIGMA FACTOR"/>
    <property type="match status" value="1"/>
</dbReference>
<dbReference type="SUPFAM" id="SSF88659">
    <property type="entry name" value="Sigma3 and sigma4 domains of RNA polymerase sigma factors"/>
    <property type="match status" value="1"/>
</dbReference>
<sequence length="349" mass="37582">MQAAPSPPASPTTSADAAPASGEALRISAADLAHHITQMRRVVRRLGANRDHVADLVNDAFVVACRKPKSKRPDPADREGMSQWLCSIAKNITLRHLRKQQNAPDIVFEQEALENTPDASDTTFVLEEQTRLAIAFGGLDDMQRHLLVEHLIHDRGIRDLAAEQAMAPSTIFSRISATRRLMRKRLAQLDEVRPGRRTFALVPFLLVALFAREARARLGAAWRRLTRSAHRAPMRALLGMGAAALVLSSTPSPHPHAMPGSPGARACGPAASPLPPVHDGEAVEIARVPALVPSARPVPPRVPEVHENHEMPAPRKGRSALALYAENATKPATPAAPGATLSRPGSSPK</sequence>
<name>A0ABT6P4H6_9BACT</name>
<feature type="compositionally biased region" description="Low complexity" evidence="5">
    <location>
        <begin position="11"/>
        <end position="20"/>
    </location>
</feature>
<dbReference type="Gene3D" id="1.10.1740.10">
    <property type="match status" value="1"/>
</dbReference>
<dbReference type="EMBL" id="JARZHI010000058">
    <property type="protein sequence ID" value="MDI1435421.1"/>
    <property type="molecule type" value="Genomic_DNA"/>
</dbReference>
<dbReference type="InterPro" id="IPR013325">
    <property type="entry name" value="RNA_pol_sigma_r2"/>
</dbReference>
<dbReference type="InterPro" id="IPR007627">
    <property type="entry name" value="RNA_pol_sigma70_r2"/>
</dbReference>
<evidence type="ECO:0000256" key="1">
    <source>
        <dbReference type="ARBA" id="ARBA00010641"/>
    </source>
</evidence>
<feature type="domain" description="RNA polymerase sigma-70 region 2" evidence="6">
    <location>
        <begin position="34"/>
        <end position="101"/>
    </location>
</feature>
<keyword evidence="2" id="KW-0805">Transcription regulation</keyword>
<reference evidence="7 8" key="1">
    <citation type="submission" date="2023-04" db="EMBL/GenBank/DDBJ databases">
        <title>The genome sequence of Polyangium sorediatum DSM14670.</title>
        <authorList>
            <person name="Zhang X."/>
        </authorList>
    </citation>
    <scope>NUCLEOTIDE SEQUENCE [LARGE SCALE GENOMIC DNA]</scope>
    <source>
        <strain evidence="7 8">DSM 14670</strain>
    </source>
</reference>
<protein>
    <submittedName>
        <fullName evidence="7">Sigma-70 family RNA polymerase sigma factor</fullName>
    </submittedName>
</protein>
<comment type="similarity">
    <text evidence="1">Belongs to the sigma-70 factor family. ECF subfamily.</text>
</comment>
<feature type="region of interest" description="Disordered" evidence="5">
    <location>
        <begin position="1"/>
        <end position="20"/>
    </location>
</feature>
<evidence type="ECO:0000313" key="7">
    <source>
        <dbReference type="EMBL" id="MDI1435421.1"/>
    </source>
</evidence>
<keyword evidence="8" id="KW-1185">Reference proteome</keyword>
<feature type="compositionally biased region" description="Low complexity" evidence="5">
    <location>
        <begin position="328"/>
        <end position="340"/>
    </location>
</feature>
<evidence type="ECO:0000256" key="3">
    <source>
        <dbReference type="ARBA" id="ARBA00023082"/>
    </source>
</evidence>
<comment type="caution">
    <text evidence="7">The sequence shown here is derived from an EMBL/GenBank/DDBJ whole genome shotgun (WGS) entry which is preliminary data.</text>
</comment>
<evidence type="ECO:0000313" key="8">
    <source>
        <dbReference type="Proteomes" id="UP001160301"/>
    </source>
</evidence>
<keyword evidence="3" id="KW-0731">Sigma factor</keyword>
<dbReference type="PANTHER" id="PTHR43133">
    <property type="entry name" value="RNA POLYMERASE ECF-TYPE SIGMA FACTO"/>
    <property type="match status" value="1"/>
</dbReference>
<evidence type="ECO:0000256" key="5">
    <source>
        <dbReference type="SAM" id="MobiDB-lite"/>
    </source>
</evidence>
<evidence type="ECO:0000259" key="6">
    <source>
        <dbReference type="Pfam" id="PF04542"/>
    </source>
</evidence>
<organism evidence="7 8">
    <name type="scientific">Polyangium sorediatum</name>
    <dbReference type="NCBI Taxonomy" id="889274"/>
    <lineage>
        <taxon>Bacteria</taxon>
        <taxon>Pseudomonadati</taxon>
        <taxon>Myxococcota</taxon>
        <taxon>Polyangia</taxon>
        <taxon>Polyangiales</taxon>
        <taxon>Polyangiaceae</taxon>
        <taxon>Polyangium</taxon>
    </lineage>
</organism>
<accession>A0ABT6P4H6</accession>
<feature type="compositionally biased region" description="Basic and acidic residues" evidence="5">
    <location>
        <begin position="303"/>
        <end position="313"/>
    </location>
</feature>